<gene>
    <name evidence="5" type="ORF">E5161_08250</name>
</gene>
<dbReference type="Gene3D" id="1.10.260.40">
    <property type="entry name" value="lambda repressor-like DNA-binding domains"/>
    <property type="match status" value="1"/>
</dbReference>
<dbReference type="Pfam" id="PF13377">
    <property type="entry name" value="Peripla_BP_3"/>
    <property type="match status" value="1"/>
</dbReference>
<evidence type="ECO:0000256" key="1">
    <source>
        <dbReference type="ARBA" id="ARBA00023015"/>
    </source>
</evidence>
<dbReference type="SUPFAM" id="SSF53822">
    <property type="entry name" value="Periplasmic binding protein-like I"/>
    <property type="match status" value="1"/>
</dbReference>
<comment type="caution">
    <text evidence="5">The sequence shown here is derived from an EMBL/GenBank/DDBJ whole genome shotgun (WGS) entry which is preliminary data.</text>
</comment>
<dbReference type="AlphaFoldDB" id="A0A4U0FDH4"/>
<protein>
    <submittedName>
        <fullName evidence="5">LacI family transcriptional regulator</fullName>
    </submittedName>
</protein>
<proteinExistence type="predicted"/>
<dbReference type="EMBL" id="SUPK01000003">
    <property type="protein sequence ID" value="TJY42821.1"/>
    <property type="molecule type" value="Genomic_DNA"/>
</dbReference>
<dbReference type="GO" id="GO:0003700">
    <property type="term" value="F:DNA-binding transcription factor activity"/>
    <property type="evidence" value="ECO:0007669"/>
    <property type="project" value="TreeGrafter"/>
</dbReference>
<feature type="domain" description="HTH lacI-type" evidence="4">
    <location>
        <begin position="3"/>
        <end position="57"/>
    </location>
</feature>
<dbReference type="Pfam" id="PF00356">
    <property type="entry name" value="LacI"/>
    <property type="match status" value="1"/>
</dbReference>
<dbReference type="OrthoDB" id="9775106at2"/>
<dbReference type="InterPro" id="IPR000843">
    <property type="entry name" value="HTH_LacI"/>
</dbReference>
<dbReference type="CDD" id="cd01392">
    <property type="entry name" value="HTH_LacI"/>
    <property type="match status" value="1"/>
</dbReference>
<dbReference type="PRINTS" id="PR00036">
    <property type="entry name" value="HTHLACI"/>
</dbReference>
<accession>A0A4U0FDH4</accession>
<dbReference type="RefSeq" id="WP_136777240.1">
    <property type="nucleotide sequence ID" value="NZ_SUPK01000003.1"/>
</dbReference>
<name>A0A4U0FDH4_9BACL</name>
<reference evidence="5 6" key="1">
    <citation type="submission" date="2019-04" db="EMBL/GenBank/DDBJ databases">
        <title>Cohnella sp. nov., isolated from soil.</title>
        <authorList>
            <person name="Kim W."/>
        </authorList>
    </citation>
    <scope>NUCLEOTIDE SEQUENCE [LARGE SCALE GENOMIC DNA]</scope>
    <source>
        <strain evidence="5 6">CAU 1483</strain>
    </source>
</reference>
<keyword evidence="3" id="KW-0804">Transcription</keyword>
<evidence type="ECO:0000313" key="6">
    <source>
        <dbReference type="Proteomes" id="UP000309673"/>
    </source>
</evidence>
<evidence type="ECO:0000256" key="3">
    <source>
        <dbReference type="ARBA" id="ARBA00023163"/>
    </source>
</evidence>
<dbReference type="PANTHER" id="PTHR30146">
    <property type="entry name" value="LACI-RELATED TRANSCRIPTIONAL REPRESSOR"/>
    <property type="match status" value="1"/>
</dbReference>
<evidence type="ECO:0000256" key="2">
    <source>
        <dbReference type="ARBA" id="ARBA00023125"/>
    </source>
</evidence>
<dbReference type="CDD" id="cd06267">
    <property type="entry name" value="PBP1_LacI_sugar_binding-like"/>
    <property type="match status" value="1"/>
</dbReference>
<evidence type="ECO:0000313" key="5">
    <source>
        <dbReference type="EMBL" id="TJY42821.1"/>
    </source>
</evidence>
<dbReference type="InterPro" id="IPR010982">
    <property type="entry name" value="Lambda_DNA-bd_dom_sf"/>
</dbReference>
<dbReference type="PROSITE" id="PS50932">
    <property type="entry name" value="HTH_LACI_2"/>
    <property type="match status" value="1"/>
</dbReference>
<dbReference type="GO" id="GO:0000976">
    <property type="term" value="F:transcription cis-regulatory region binding"/>
    <property type="evidence" value="ECO:0007669"/>
    <property type="project" value="TreeGrafter"/>
</dbReference>
<dbReference type="InterPro" id="IPR046335">
    <property type="entry name" value="LacI/GalR-like_sensor"/>
</dbReference>
<dbReference type="PROSITE" id="PS00356">
    <property type="entry name" value="HTH_LACI_1"/>
    <property type="match status" value="1"/>
</dbReference>
<dbReference type="Proteomes" id="UP000309673">
    <property type="component" value="Unassembled WGS sequence"/>
</dbReference>
<evidence type="ECO:0000259" key="4">
    <source>
        <dbReference type="PROSITE" id="PS50932"/>
    </source>
</evidence>
<keyword evidence="2" id="KW-0238">DNA-binding</keyword>
<dbReference type="SMART" id="SM00354">
    <property type="entry name" value="HTH_LACI"/>
    <property type="match status" value="1"/>
</dbReference>
<dbReference type="PANTHER" id="PTHR30146:SF109">
    <property type="entry name" value="HTH-TYPE TRANSCRIPTIONAL REGULATOR GALS"/>
    <property type="match status" value="1"/>
</dbReference>
<sequence>MATTIKDLAKAAGVSITTVSRALNGYPDVNEKTRNRIKKLAEELSYRPNAQAQSLVLKKTNTIGVIISEIKRSNAKDAFAFEVLCGINDRAGELNYDILLFSTNPKKQLHKSYSDLCRERNVDGAILQGLKTSDPYLAEVINQPDFPCVLIDIPIDGEWVGHVTSDNVAGAREAVAHLAQLGHRKIAMINGHMEASVSRERLSGYILGLQEAGIPYDPALVEDGRFSEEGGEAAARGLLQRHPDVTAIFCASDLMALGAMKACEAMGRPIPDSVSLIGYDDISIASYCSPKLTTVRQEKYDLGYQAAQLLIDMLEGRQVRHKVVLANQLVVRESTKRLS</sequence>
<dbReference type="Gene3D" id="3.40.50.2300">
    <property type="match status" value="2"/>
</dbReference>
<keyword evidence="6" id="KW-1185">Reference proteome</keyword>
<dbReference type="InterPro" id="IPR028082">
    <property type="entry name" value="Peripla_BP_I"/>
</dbReference>
<dbReference type="SUPFAM" id="SSF47413">
    <property type="entry name" value="lambda repressor-like DNA-binding domains"/>
    <property type="match status" value="1"/>
</dbReference>
<organism evidence="5 6">
    <name type="scientific">Cohnella pontilimi</name>
    <dbReference type="NCBI Taxonomy" id="2564100"/>
    <lineage>
        <taxon>Bacteria</taxon>
        <taxon>Bacillati</taxon>
        <taxon>Bacillota</taxon>
        <taxon>Bacilli</taxon>
        <taxon>Bacillales</taxon>
        <taxon>Paenibacillaceae</taxon>
        <taxon>Cohnella</taxon>
    </lineage>
</organism>
<keyword evidence="1" id="KW-0805">Transcription regulation</keyword>